<name>A0A1W6TB32_VIBAL</name>
<proteinExistence type="predicted"/>
<dbReference type="AlphaFoldDB" id="A0A1W6TB32"/>
<organism evidence="1">
    <name type="scientific">Vibrio alginolyticus</name>
    <dbReference type="NCBI Taxonomy" id="663"/>
    <lineage>
        <taxon>Bacteria</taxon>
        <taxon>Pseudomonadati</taxon>
        <taxon>Pseudomonadota</taxon>
        <taxon>Gammaproteobacteria</taxon>
        <taxon>Vibrionales</taxon>
        <taxon>Vibrionaceae</taxon>
        <taxon>Vibrio</taxon>
    </lineage>
</organism>
<dbReference type="EMBL" id="CP017902">
    <property type="protein sequence ID" value="ARP18062.1"/>
    <property type="molecule type" value="Genomic_DNA"/>
</dbReference>
<reference evidence="1" key="1">
    <citation type="submission" date="2016-10" db="EMBL/GenBank/DDBJ databases">
        <title>The High Quality Genome of Vibrio alginolyticus K01M1.</title>
        <authorList>
            <person name="Wendling C."/>
            <person name="Chibani C.M."/>
            <person name="Hertel R."/>
            <person name="Sproer C."/>
            <person name="Bunk B."/>
            <person name="Overmann J."/>
            <person name="Roth O."/>
            <person name="Liesegang H."/>
        </authorList>
    </citation>
    <scope>NUCLEOTIDE SEQUENCE</scope>
    <source>
        <strain evidence="1">K05K4</strain>
    </source>
</reference>
<protein>
    <submittedName>
        <fullName evidence="1">Uncharacterized protein</fullName>
    </submittedName>
</protein>
<sequence>MELAGRKGKCEKRKKDVEVFYHFIELVIKLDKKTEAETSVFVFLICSFLTAQILKLKTRSEHYLITVKIVDTCFSTQREKLC</sequence>
<evidence type="ECO:0000313" key="1">
    <source>
        <dbReference type="EMBL" id="ARP18062.1"/>
    </source>
</evidence>
<accession>A0A1W6TB32</accession>
<gene>
    <name evidence="1" type="ORF">K05K4_12240</name>
</gene>